<feature type="domain" description="Helicase ATP-binding" evidence="15">
    <location>
        <begin position="95"/>
        <end position="269"/>
    </location>
</feature>
<evidence type="ECO:0000256" key="8">
    <source>
        <dbReference type="ARBA" id="ARBA00024352"/>
    </source>
</evidence>
<evidence type="ECO:0000259" key="17">
    <source>
        <dbReference type="PROSITE" id="PS51195"/>
    </source>
</evidence>
<keyword evidence="1" id="KW-0396">Initiation factor</keyword>
<evidence type="ECO:0000256" key="7">
    <source>
        <dbReference type="ARBA" id="ARBA00022917"/>
    </source>
</evidence>
<evidence type="ECO:0000259" key="15">
    <source>
        <dbReference type="PROSITE" id="PS51192"/>
    </source>
</evidence>
<evidence type="ECO:0000259" key="16">
    <source>
        <dbReference type="PROSITE" id="PS51194"/>
    </source>
</evidence>
<dbReference type="EMBL" id="PYSW02000083">
    <property type="protein sequence ID" value="KAG2370733.1"/>
    <property type="molecule type" value="Genomic_DNA"/>
</dbReference>
<reference evidence="18 19" key="1">
    <citation type="journal article" date="2018" name="BMC Genomics">
        <title>The genome of Naegleria lovaniensis, the basis for a comparative approach to unravel pathogenicity factors of the human pathogenic amoeba N. fowleri.</title>
        <authorList>
            <person name="Liechti N."/>
            <person name="Schurch N."/>
            <person name="Bruggmann R."/>
            <person name="Wittwer M."/>
        </authorList>
    </citation>
    <scope>NUCLEOTIDE SEQUENCE [LARGE SCALE GENOMIC DNA]</scope>
    <source>
        <strain evidence="18 19">ATCC 30569</strain>
    </source>
</reference>
<feature type="compositionally biased region" description="Gly residues" evidence="14">
    <location>
        <begin position="608"/>
        <end position="630"/>
    </location>
</feature>
<dbReference type="Proteomes" id="UP000816034">
    <property type="component" value="Unassembled WGS sequence"/>
</dbReference>
<keyword evidence="6 13" id="KW-0694">RNA-binding</keyword>
<dbReference type="SUPFAM" id="SSF52540">
    <property type="entry name" value="P-loop containing nucleoside triphosphate hydrolases"/>
    <property type="match status" value="1"/>
</dbReference>
<feature type="domain" description="Helicase C-terminal" evidence="16">
    <location>
        <begin position="282"/>
        <end position="452"/>
    </location>
</feature>
<dbReference type="InterPro" id="IPR027417">
    <property type="entry name" value="P-loop_NTPase"/>
</dbReference>
<comment type="catalytic activity">
    <reaction evidence="13">
        <text>ATP + H2O = ADP + phosphate + H(+)</text>
        <dbReference type="Rhea" id="RHEA:13065"/>
        <dbReference type="ChEBI" id="CHEBI:15377"/>
        <dbReference type="ChEBI" id="CHEBI:15378"/>
        <dbReference type="ChEBI" id="CHEBI:30616"/>
        <dbReference type="ChEBI" id="CHEBI:43474"/>
        <dbReference type="ChEBI" id="CHEBI:456216"/>
        <dbReference type="EC" id="3.6.4.13"/>
    </reaction>
</comment>
<evidence type="ECO:0000256" key="1">
    <source>
        <dbReference type="ARBA" id="ARBA00022540"/>
    </source>
</evidence>
<evidence type="ECO:0000256" key="12">
    <source>
        <dbReference type="RuleBase" id="RU000492"/>
    </source>
</evidence>
<evidence type="ECO:0000256" key="14">
    <source>
        <dbReference type="SAM" id="MobiDB-lite"/>
    </source>
</evidence>
<feature type="region of interest" description="Disordered" evidence="14">
    <location>
        <begin position="531"/>
        <end position="668"/>
    </location>
</feature>
<dbReference type="GeneID" id="68106728"/>
<evidence type="ECO:0000256" key="4">
    <source>
        <dbReference type="ARBA" id="ARBA00022806"/>
    </source>
</evidence>
<feature type="compositionally biased region" description="Low complexity" evidence="14">
    <location>
        <begin position="631"/>
        <end position="657"/>
    </location>
</feature>
<comment type="domain">
    <text evidence="13">The Q motif is unique to and characteristic of the DEAD box family of RNA helicases and controls ATP binding and hydrolysis.</text>
</comment>
<dbReference type="InterPro" id="IPR044742">
    <property type="entry name" value="DEAD/DEAH_RhlB"/>
</dbReference>
<evidence type="ECO:0000256" key="2">
    <source>
        <dbReference type="ARBA" id="ARBA00022741"/>
    </source>
</evidence>
<dbReference type="GO" id="GO:0003724">
    <property type="term" value="F:RNA helicase activity"/>
    <property type="evidence" value="ECO:0007669"/>
    <property type="project" value="UniProtKB-EC"/>
</dbReference>
<dbReference type="SMART" id="SM00487">
    <property type="entry name" value="DEXDc"/>
    <property type="match status" value="1"/>
</dbReference>
<comment type="function">
    <text evidence="9">ATP-dependent RNA helicase which is a subunit of the eIF4F complex involved in cap recognition and is required for mRNA binding to ribosome. In the current model of translation initiation, eIF4A unwinds RNA secondary structures in the 5'-UTR of mRNAs which is necessary to allow efficient binding of the small ribosomal subunit, and subsequent scanning for the initiator codon.</text>
</comment>
<dbReference type="Pfam" id="PF00270">
    <property type="entry name" value="DEAD"/>
    <property type="match status" value="1"/>
</dbReference>
<dbReference type="InterPro" id="IPR000629">
    <property type="entry name" value="RNA-helicase_DEAD-box_CS"/>
</dbReference>
<dbReference type="InterPro" id="IPR011545">
    <property type="entry name" value="DEAD/DEAH_box_helicase_dom"/>
</dbReference>
<dbReference type="Pfam" id="PF00271">
    <property type="entry name" value="Helicase_C"/>
    <property type="match status" value="1"/>
</dbReference>
<protein>
    <recommendedName>
        <fullName evidence="13">ATP-dependent RNA helicase</fullName>
        <ecNumber evidence="13">3.6.4.13</ecNumber>
    </recommendedName>
</protein>
<comment type="subunit">
    <text evidence="10">eIF4F is a multi-subunit complex, the composition of which varies with external and internal environmental conditions. It is composed of at least EIF4A, EIF4E and EIF4G.</text>
</comment>
<feature type="compositionally biased region" description="Low complexity" evidence="14">
    <location>
        <begin position="531"/>
        <end position="549"/>
    </location>
</feature>
<sequence>MPAHIKFNSNGTKTLKDANGNVSTLSASSAVQLRKKQSVETISLADTTQSTGALATSLKFSDVPQIHPLLLKAIKKEFGFESMTPIQQLTIPTALGEKGKGKDFIAQAATGQGKTLAFLVPSLSCMLENEKNVQGIYILVLAPTRELALQIQQVADKLLKHTEYKAACVIGGNKVSVEQAELANEQVRVLIASPGKCLDHIQRENFDPSHLKYFILDEADRLLDSGFEETLKKIVMQLPKERQTYLFSATMTDKVEDLAHISLKNDIVKLGLDDANSKKVSTLEQKYYEVPNDKKLAALISVLRNNVDKKIIVFVSTKLSVEFVTCVLENTSNIGKVVQLSGNMNQNKRSEIFFQFMEDKNPGVLVATNVAARGLDFPNVDLIVQFDIPEQPADYFHRAGRTARAGKKGVSVLFLTPREKEVALSYFNMMLNNDKEDEKDWEKLEELDNSVTDKQMNDIHREVQSIVSNNQLSRDVFKLVNTYGSVFNMFARKLGFKMNDFDEEGLKSSFGLGGKGGSNFKKSFDKSSSYNKGGSYNNYNNNNNGYNKFNNKEEADNEEDSAETSTNGNGNNNGHHSNGRDSNEDENGGSKKRGLMEFLESKSPKNNGGFGGGRGRGGRGGNSFGGGYKGGRNNNWSNNNRSSSSWSSNNNDSSESSVKPAHKKHKKF</sequence>
<dbReference type="GO" id="GO:0016787">
    <property type="term" value="F:hydrolase activity"/>
    <property type="evidence" value="ECO:0007669"/>
    <property type="project" value="UniProtKB-KW"/>
</dbReference>
<organism evidence="18 19">
    <name type="scientific">Naegleria lovaniensis</name>
    <name type="common">Amoeba</name>
    <dbReference type="NCBI Taxonomy" id="51637"/>
    <lineage>
        <taxon>Eukaryota</taxon>
        <taxon>Discoba</taxon>
        <taxon>Heterolobosea</taxon>
        <taxon>Tetramitia</taxon>
        <taxon>Eutetramitia</taxon>
        <taxon>Vahlkampfiidae</taxon>
        <taxon>Naegleria</taxon>
    </lineage>
</organism>
<evidence type="ECO:0000256" key="3">
    <source>
        <dbReference type="ARBA" id="ARBA00022801"/>
    </source>
</evidence>
<evidence type="ECO:0000313" key="19">
    <source>
        <dbReference type="Proteomes" id="UP000816034"/>
    </source>
</evidence>
<keyword evidence="7" id="KW-0648">Protein biosynthesis</keyword>
<evidence type="ECO:0000256" key="9">
    <source>
        <dbReference type="ARBA" id="ARBA00024769"/>
    </source>
</evidence>
<evidence type="ECO:0000256" key="10">
    <source>
        <dbReference type="ARBA" id="ARBA00025917"/>
    </source>
</evidence>
<feature type="short sequence motif" description="Q motif" evidence="11">
    <location>
        <begin position="59"/>
        <end position="88"/>
    </location>
</feature>
<feature type="compositionally biased region" description="Low complexity" evidence="14">
    <location>
        <begin position="564"/>
        <end position="576"/>
    </location>
</feature>
<dbReference type="AlphaFoldDB" id="A0AA88G5I2"/>
<name>A0AA88G5I2_NAELO</name>
<evidence type="ECO:0000256" key="11">
    <source>
        <dbReference type="PROSITE-ProRule" id="PRU00552"/>
    </source>
</evidence>
<keyword evidence="19" id="KW-1185">Reference proteome</keyword>
<dbReference type="GO" id="GO:0003723">
    <property type="term" value="F:RNA binding"/>
    <property type="evidence" value="ECO:0007669"/>
    <property type="project" value="UniProtKB-UniRule"/>
</dbReference>
<dbReference type="EC" id="3.6.4.13" evidence="13"/>
<dbReference type="RefSeq" id="XP_044541597.1">
    <property type="nucleotide sequence ID" value="XM_044690244.1"/>
</dbReference>
<dbReference type="PROSITE" id="PS00039">
    <property type="entry name" value="DEAD_ATP_HELICASE"/>
    <property type="match status" value="1"/>
</dbReference>
<dbReference type="PROSITE" id="PS51194">
    <property type="entry name" value="HELICASE_CTER"/>
    <property type="match status" value="1"/>
</dbReference>
<keyword evidence="5 12" id="KW-0067">ATP-binding</keyword>
<dbReference type="InterPro" id="IPR014001">
    <property type="entry name" value="Helicase_ATP-bd"/>
</dbReference>
<evidence type="ECO:0000256" key="6">
    <source>
        <dbReference type="ARBA" id="ARBA00022884"/>
    </source>
</evidence>
<accession>A0AA88G5I2</accession>
<dbReference type="PANTHER" id="PTHR24031">
    <property type="entry name" value="RNA HELICASE"/>
    <property type="match status" value="1"/>
</dbReference>
<keyword evidence="2 12" id="KW-0547">Nucleotide-binding</keyword>
<keyword evidence="3 12" id="KW-0378">Hydrolase</keyword>
<comment type="similarity">
    <text evidence="8">Belongs to the DEAD box helicase family. eIF4A subfamily.</text>
</comment>
<keyword evidence="4 12" id="KW-0347">Helicase</keyword>
<comment type="function">
    <text evidence="13">RNA helicase.</text>
</comment>
<evidence type="ECO:0000256" key="5">
    <source>
        <dbReference type="ARBA" id="ARBA00022840"/>
    </source>
</evidence>
<dbReference type="Gene3D" id="3.40.50.300">
    <property type="entry name" value="P-loop containing nucleotide triphosphate hydrolases"/>
    <property type="match status" value="2"/>
</dbReference>
<dbReference type="InterPro" id="IPR014014">
    <property type="entry name" value="RNA_helicase_DEAD_Q_motif"/>
</dbReference>
<dbReference type="SMART" id="SM00490">
    <property type="entry name" value="HELICc"/>
    <property type="match status" value="1"/>
</dbReference>
<dbReference type="PROSITE" id="PS51195">
    <property type="entry name" value="Q_MOTIF"/>
    <property type="match status" value="1"/>
</dbReference>
<evidence type="ECO:0000313" key="18">
    <source>
        <dbReference type="EMBL" id="KAG2370733.1"/>
    </source>
</evidence>
<dbReference type="InterPro" id="IPR001650">
    <property type="entry name" value="Helicase_C-like"/>
</dbReference>
<dbReference type="GO" id="GO:0005524">
    <property type="term" value="F:ATP binding"/>
    <property type="evidence" value="ECO:0007669"/>
    <property type="project" value="UniProtKB-UniRule"/>
</dbReference>
<feature type="domain" description="DEAD-box RNA helicase Q" evidence="17">
    <location>
        <begin position="59"/>
        <end position="88"/>
    </location>
</feature>
<dbReference type="CDD" id="cd18787">
    <property type="entry name" value="SF2_C_DEAD"/>
    <property type="match status" value="1"/>
</dbReference>
<evidence type="ECO:0000256" key="13">
    <source>
        <dbReference type="RuleBase" id="RU365068"/>
    </source>
</evidence>
<dbReference type="PROSITE" id="PS51192">
    <property type="entry name" value="HELICASE_ATP_BIND_1"/>
    <property type="match status" value="1"/>
</dbReference>
<gene>
    <name evidence="18" type="ORF">C9374_014275</name>
</gene>
<dbReference type="GO" id="GO:0003743">
    <property type="term" value="F:translation initiation factor activity"/>
    <property type="evidence" value="ECO:0007669"/>
    <property type="project" value="UniProtKB-KW"/>
</dbReference>
<proteinExistence type="inferred from homology"/>
<comment type="caution">
    <text evidence="18">The sequence shown here is derived from an EMBL/GenBank/DDBJ whole genome shotgun (WGS) entry which is preliminary data.</text>
</comment>
<dbReference type="CDD" id="cd00268">
    <property type="entry name" value="DEADc"/>
    <property type="match status" value="1"/>
</dbReference>